<feature type="transmembrane region" description="Helical" evidence="5">
    <location>
        <begin position="59"/>
        <end position="80"/>
    </location>
</feature>
<feature type="transmembrane region" description="Helical" evidence="5">
    <location>
        <begin position="115"/>
        <end position="137"/>
    </location>
</feature>
<dbReference type="PROSITE" id="PS50850">
    <property type="entry name" value="MFS"/>
    <property type="match status" value="1"/>
</dbReference>
<protein>
    <submittedName>
        <fullName evidence="7">Major facilitator superfamily MFS_1</fullName>
    </submittedName>
</protein>
<evidence type="ECO:0000313" key="7">
    <source>
        <dbReference type="EMBL" id="ADC33834.1"/>
    </source>
</evidence>
<dbReference type="PANTHER" id="PTHR11662">
    <property type="entry name" value="SOLUTE CARRIER FAMILY 17"/>
    <property type="match status" value="1"/>
</dbReference>
<keyword evidence="3 5" id="KW-1133">Transmembrane helix</keyword>
<dbReference type="AlphaFoldDB" id="A0A806D7R7"/>
<keyword evidence="2 5" id="KW-0812">Transmembrane</keyword>
<evidence type="ECO:0000256" key="3">
    <source>
        <dbReference type="ARBA" id="ARBA00022989"/>
    </source>
</evidence>
<feature type="transmembrane region" description="Helical" evidence="5">
    <location>
        <begin position="223"/>
        <end position="245"/>
    </location>
</feature>
<dbReference type="Gene3D" id="1.20.1250.20">
    <property type="entry name" value="MFS general substrate transporter like domains"/>
    <property type="match status" value="2"/>
</dbReference>
<comment type="subcellular location">
    <subcellularLocation>
        <location evidence="1">Membrane</location>
        <topology evidence="1">Multi-pass membrane protein</topology>
    </subcellularLocation>
</comment>
<dbReference type="PANTHER" id="PTHR11662:SF285">
    <property type="entry name" value="HEXURONATE TRANSPORTER"/>
    <property type="match status" value="1"/>
</dbReference>
<name>A0A806D7R7_ZYMMO</name>
<evidence type="ECO:0000256" key="2">
    <source>
        <dbReference type="ARBA" id="ARBA00022692"/>
    </source>
</evidence>
<dbReference type="SUPFAM" id="SSF103473">
    <property type="entry name" value="MFS general substrate transporter"/>
    <property type="match status" value="1"/>
</dbReference>
<gene>
    <name evidence="7" type="ORF">ZZM4_0058</name>
</gene>
<keyword evidence="7" id="KW-0614">Plasmid</keyword>
<feature type="domain" description="Major facilitator superfamily (MFS) profile" evidence="6">
    <location>
        <begin position="22"/>
        <end position="411"/>
    </location>
</feature>
<dbReference type="InterPro" id="IPR020846">
    <property type="entry name" value="MFS_dom"/>
</dbReference>
<dbReference type="GO" id="GO:0015134">
    <property type="term" value="F:hexuronate transmembrane transporter activity"/>
    <property type="evidence" value="ECO:0007669"/>
    <property type="project" value="TreeGrafter"/>
</dbReference>
<dbReference type="EMBL" id="CP001882">
    <property type="protein sequence ID" value="ADC33834.1"/>
    <property type="molecule type" value="Genomic_DNA"/>
</dbReference>
<dbReference type="InterPro" id="IPR011701">
    <property type="entry name" value="MFS"/>
</dbReference>
<dbReference type="GO" id="GO:0016020">
    <property type="term" value="C:membrane"/>
    <property type="evidence" value="ECO:0007669"/>
    <property type="project" value="UniProtKB-SubCell"/>
</dbReference>
<evidence type="ECO:0000256" key="4">
    <source>
        <dbReference type="ARBA" id="ARBA00023136"/>
    </source>
</evidence>
<feature type="transmembrane region" description="Helical" evidence="5">
    <location>
        <begin position="265"/>
        <end position="286"/>
    </location>
</feature>
<organism evidence="7">
    <name type="scientific">Zymomonas mobilis subsp. mobilis (strain ATCC 31821 / ZM4 / CP4)</name>
    <dbReference type="NCBI Taxonomy" id="264203"/>
    <lineage>
        <taxon>Bacteria</taxon>
        <taxon>Pseudomonadati</taxon>
        <taxon>Pseudomonadota</taxon>
        <taxon>Alphaproteobacteria</taxon>
        <taxon>Sphingomonadales</taxon>
        <taxon>Zymomonadaceae</taxon>
        <taxon>Zymomonas</taxon>
    </lineage>
</organism>
<feature type="transmembrane region" description="Helical" evidence="5">
    <location>
        <begin position="298"/>
        <end position="315"/>
    </location>
</feature>
<feature type="transmembrane region" description="Helical" evidence="5">
    <location>
        <begin position="176"/>
        <end position="195"/>
    </location>
</feature>
<reference evidence="7" key="1">
    <citation type="submission" date="2010-01" db="EMBL/GenBank/DDBJ databases">
        <title>Complete sequence of plasmid2 of Zymomonas mobilis subsp. mobilis ZM4.</title>
        <authorList>
            <consortium name="US DOE Joint Genome Institute"/>
            <person name="Lucas S."/>
            <person name="Copeland A."/>
            <person name="Lapidus A."/>
            <person name="Glavina del Rio T."/>
            <person name="Tice H."/>
            <person name="Bruce D."/>
            <person name="Goodwin L."/>
            <person name="Pitluck S."/>
            <person name="Balakireva M."/>
            <person name="Brettin T."/>
            <person name="Detter J.C."/>
            <person name="Han C."/>
            <person name="Larimer F."/>
            <person name="Land M."/>
            <person name="Hauser L."/>
            <person name="Kyrpides N."/>
            <person name="Mikhailova N."/>
            <person name="Pappas K."/>
        </authorList>
    </citation>
    <scope>NUCLEOTIDE SEQUENCE [LARGE SCALE GENOMIC DNA]</scope>
    <source>
        <strain evidence="7">ZM4</strain>
        <plasmid evidence="7">pZZM402</plasmid>
    </source>
</reference>
<dbReference type="Pfam" id="PF07690">
    <property type="entry name" value="MFS_1"/>
    <property type="match status" value="1"/>
</dbReference>
<evidence type="ECO:0000256" key="1">
    <source>
        <dbReference type="ARBA" id="ARBA00004141"/>
    </source>
</evidence>
<evidence type="ECO:0000259" key="6">
    <source>
        <dbReference type="PROSITE" id="PS50850"/>
    </source>
</evidence>
<dbReference type="InterPro" id="IPR050382">
    <property type="entry name" value="MFS_Na/Anion_cotransporter"/>
</dbReference>
<feature type="transmembrane region" description="Helical" evidence="5">
    <location>
        <begin position="385"/>
        <end position="403"/>
    </location>
</feature>
<feature type="transmembrane region" description="Helical" evidence="5">
    <location>
        <begin position="149"/>
        <end position="170"/>
    </location>
</feature>
<keyword evidence="4 5" id="KW-0472">Membrane</keyword>
<evidence type="ECO:0000256" key="5">
    <source>
        <dbReference type="SAM" id="Phobius"/>
    </source>
</evidence>
<sequence>MLKFSVVKNGIPSFFFSYRRLVIILLFLIGIIAYADRQIIALLKPVLEQNLGWSAKDYGIISSCSQIAIAFSLLVSGWIVDHLGIKKTLGIGVIGWSLTTVLHGVVSSFNSFLGLRIVLGLFEGVGTPATITAVSTWIEKDQRGSSIGLLNASPNIAAMVTPLIVAGLFPFMGWRWTIITVGFLGILCAFFWFLLPQADVPPPLPKKSEKTQENNLLKKYTRIILAFSTTKFLTDPVWWFLLFWLPDIFHRYYGLDSVQIGLPLAIVYAMAAVGSLLGGYLPFFLAKYSHQTPEIARRHVMGISALCLLPLPVIMFSHQIILGVLLAGLALAAHQAFSSNLFTFATTWLPSSCIGRAAGIGAFFGNIGGALALYLVGYFIRSATILPILGYCAIAYILGWLFLRMIAPYKKLEELHQSL</sequence>
<feature type="transmembrane region" description="Helical" evidence="5">
    <location>
        <begin position="89"/>
        <end position="109"/>
    </location>
</feature>
<feature type="transmembrane region" description="Helical" evidence="5">
    <location>
        <begin position="357"/>
        <end position="379"/>
    </location>
</feature>
<accession>A0A806D7R7</accession>
<proteinExistence type="predicted"/>
<dbReference type="InterPro" id="IPR036259">
    <property type="entry name" value="MFS_trans_sf"/>
</dbReference>
<geneLocation type="plasmid" evidence="7">
    <name>pZZM402</name>
</geneLocation>